<keyword evidence="1 4" id="KW-0479">Metal-binding</keyword>
<evidence type="ECO:0000256" key="5">
    <source>
        <dbReference type="RuleBase" id="RU363067"/>
    </source>
</evidence>
<dbReference type="PROSITE" id="PS51845">
    <property type="entry name" value="PDEASE_I_2"/>
    <property type="match status" value="1"/>
</dbReference>
<dbReference type="InterPro" id="IPR003607">
    <property type="entry name" value="HD/PDEase_dom"/>
</dbReference>
<dbReference type="GO" id="GO:0004114">
    <property type="term" value="F:3',5'-cyclic-nucleotide phosphodiesterase activity"/>
    <property type="evidence" value="ECO:0007669"/>
    <property type="project" value="InterPro"/>
</dbReference>
<sequence>MESMDIYNKLFGKEYFNIDIDPSYDLNVIKNVMIKFSENELEDTGIDFDVFKWSPSELFGIILGMLNKYDAIKDETSLIHILKFIAEIQSTYNEVPYHTFRHATDVCFVTYYMFTDLRSNIYLKYSRLEVIAMLIAALGHDMHHPGYNNLFQINTKSDLAIKYNGKSVLEQYSADCLVELIENSNIIDYLNLCPSLDNETLNNKKKFSTSDSQSLLDKLNKNSESNSINNGSIMVNNDIIEKNSSFILNKGDESVSHRFENISKEPVIPKNLEYEFNLLDKEINEGLKTPEDINSIKREKIKKYFCDLVVEVILSTDMSTHFQLQDELAEISLTLNPNNDCLFTMENDLENNECYSNSCNVNSNTLTSLSSIKGTNIDLSSQMAVYEEEEFIQMEEPSVDKAQATINNTEFKENLNSNGDSLEINDIKKDEVFDYNQESISGYSNSRNYTTLNQNQHINGDIIFEEISNPPKKDDIEIYQLELSVNLLERKQYQLLSESQRRKILNGLLHAADISNAARPWYVCEEWSNLVVEEFWRQGDEEKRLNLTVSPNMDRDRFERNGISIAFNDFITTPFYEVIYDLIPTFELFVKLLHINRQKWNDLISLSKNGNSEASIINALESNNNSNYGSSISLNGSFEDNRPIPESNTGRRLSIAAGTLIIPDNYLSKLSLRNEYQRSLSLQSDHYTKGIPVLNLSHASSSYIALNDSNLHINEFSRSRSRENHNDISDKYKLSQPTQMKKFDSLNKANDNIENFGSTYRNRRCQSVDTTYTRKT</sequence>
<feature type="binding site" evidence="4">
    <location>
        <position position="141"/>
    </location>
    <ligand>
        <name>Zn(2+)</name>
        <dbReference type="ChEBI" id="CHEBI:29105"/>
        <label>1</label>
    </ligand>
</feature>
<keyword evidence="8" id="KW-1185">Reference proteome</keyword>
<dbReference type="Gene3D" id="1.10.1300.10">
    <property type="entry name" value="3'5'-cyclic nucleotide phosphodiesterase, catalytic domain"/>
    <property type="match status" value="2"/>
</dbReference>
<dbReference type="OrthoDB" id="546632at2759"/>
<dbReference type="EC" id="3.1.4.-" evidence="5"/>
<dbReference type="InterPro" id="IPR002073">
    <property type="entry name" value="PDEase_catalytic_dom"/>
</dbReference>
<feature type="binding site" evidence="4">
    <location>
        <position position="102"/>
    </location>
    <ligand>
        <name>Zn(2+)</name>
        <dbReference type="ChEBI" id="CHEBI:29105"/>
        <label>1</label>
    </ligand>
</feature>
<gene>
    <name evidence="7" type="ORF">LY90DRAFT_665954</name>
</gene>
<dbReference type="Pfam" id="PF00233">
    <property type="entry name" value="PDEase_I"/>
    <property type="match status" value="2"/>
</dbReference>
<dbReference type="Proteomes" id="UP000193920">
    <property type="component" value="Unassembled WGS sequence"/>
</dbReference>
<evidence type="ECO:0000259" key="6">
    <source>
        <dbReference type="PROSITE" id="PS51845"/>
    </source>
</evidence>
<dbReference type="PROSITE" id="PS00126">
    <property type="entry name" value="PDEASE_I_1"/>
    <property type="match status" value="1"/>
</dbReference>
<feature type="binding site" evidence="4">
    <location>
        <position position="513"/>
    </location>
    <ligand>
        <name>Zn(2+)</name>
        <dbReference type="ChEBI" id="CHEBI:29105"/>
        <label>1</label>
    </ligand>
</feature>
<accession>A0A1Y2EUH0</accession>
<evidence type="ECO:0000313" key="7">
    <source>
        <dbReference type="EMBL" id="ORY75223.1"/>
    </source>
</evidence>
<name>A0A1Y2EUH0_9FUNG</name>
<evidence type="ECO:0000256" key="2">
    <source>
        <dbReference type="ARBA" id="ARBA00022801"/>
    </source>
</evidence>
<dbReference type="AlphaFoldDB" id="A0A1Y2EUH0"/>
<evidence type="ECO:0000256" key="4">
    <source>
        <dbReference type="PIRSR" id="PIRSR623088-3"/>
    </source>
</evidence>
<feature type="active site" description="Proton donor" evidence="3">
    <location>
        <position position="98"/>
    </location>
</feature>
<dbReference type="PRINTS" id="PR00387">
    <property type="entry name" value="PDIESTERASE1"/>
</dbReference>
<dbReference type="GO" id="GO:0007165">
    <property type="term" value="P:signal transduction"/>
    <property type="evidence" value="ECO:0007669"/>
    <property type="project" value="InterPro"/>
</dbReference>
<comment type="caution">
    <text evidence="7">The sequence shown here is derived from an EMBL/GenBank/DDBJ whole genome shotgun (WGS) entry which is preliminary data.</text>
</comment>
<evidence type="ECO:0000256" key="1">
    <source>
        <dbReference type="ARBA" id="ARBA00022723"/>
    </source>
</evidence>
<proteinExistence type="inferred from homology"/>
<dbReference type="InterPro" id="IPR023174">
    <property type="entry name" value="PDEase_CS"/>
</dbReference>
<comment type="cofactor">
    <cofactor evidence="5">
        <name>a divalent metal cation</name>
        <dbReference type="ChEBI" id="CHEBI:60240"/>
    </cofactor>
    <text evidence="5">Binds 2 divalent metal cations per subunit. Site 1 may preferentially bind zinc ions, while site 2 has a preference for magnesium and/or manganese ions.</text>
</comment>
<evidence type="ECO:0000256" key="3">
    <source>
        <dbReference type="PIRSR" id="PIRSR623088-1"/>
    </source>
</evidence>
<dbReference type="InterPro" id="IPR036971">
    <property type="entry name" value="PDEase_catalytic_dom_sf"/>
</dbReference>
<reference evidence="7 8" key="1">
    <citation type="submission" date="2016-08" db="EMBL/GenBank/DDBJ databases">
        <title>A Parts List for Fungal Cellulosomes Revealed by Comparative Genomics.</title>
        <authorList>
            <consortium name="DOE Joint Genome Institute"/>
            <person name="Haitjema C.H."/>
            <person name="Gilmore S.P."/>
            <person name="Henske J.K."/>
            <person name="Solomon K.V."/>
            <person name="De Groot R."/>
            <person name="Kuo A."/>
            <person name="Mondo S.J."/>
            <person name="Salamov A.A."/>
            <person name="Labutti K."/>
            <person name="Zhao Z."/>
            <person name="Chiniquy J."/>
            <person name="Barry K."/>
            <person name="Brewer H.M."/>
            <person name="Purvine S.O."/>
            <person name="Wright A.T."/>
            <person name="Boxma B."/>
            <person name="Van Alen T."/>
            <person name="Hackstein J.H."/>
            <person name="Baker S.E."/>
            <person name="Grigoriev I.V."/>
            <person name="O'Malley M.A."/>
        </authorList>
    </citation>
    <scope>NUCLEOTIDE SEQUENCE [LARGE SCALE GENOMIC DNA]</scope>
    <source>
        <strain evidence="7 8">G1</strain>
    </source>
</reference>
<dbReference type="PANTHER" id="PTHR11347">
    <property type="entry name" value="CYCLIC NUCLEOTIDE PHOSPHODIESTERASE"/>
    <property type="match status" value="1"/>
</dbReference>
<dbReference type="EMBL" id="MCOG01000026">
    <property type="protein sequence ID" value="ORY75223.1"/>
    <property type="molecule type" value="Genomic_DNA"/>
</dbReference>
<dbReference type="InterPro" id="IPR023088">
    <property type="entry name" value="PDEase"/>
</dbReference>
<comment type="similarity">
    <text evidence="5">Belongs to the cyclic nucleotide phosphodiesterase family.</text>
</comment>
<dbReference type="SUPFAM" id="SSF109604">
    <property type="entry name" value="HD-domain/PDEase-like"/>
    <property type="match status" value="2"/>
</dbReference>
<feature type="domain" description="PDEase" evidence="6">
    <location>
        <begin position="20"/>
        <end position="607"/>
    </location>
</feature>
<dbReference type="CDD" id="cd00077">
    <property type="entry name" value="HDc"/>
    <property type="match status" value="1"/>
</dbReference>
<organism evidence="7 8">
    <name type="scientific">Neocallimastix californiae</name>
    <dbReference type="NCBI Taxonomy" id="1754190"/>
    <lineage>
        <taxon>Eukaryota</taxon>
        <taxon>Fungi</taxon>
        <taxon>Fungi incertae sedis</taxon>
        <taxon>Chytridiomycota</taxon>
        <taxon>Chytridiomycota incertae sedis</taxon>
        <taxon>Neocallimastigomycetes</taxon>
        <taxon>Neocallimastigales</taxon>
        <taxon>Neocallimastigaceae</taxon>
        <taxon>Neocallimastix</taxon>
    </lineage>
</organism>
<dbReference type="GO" id="GO:0046872">
    <property type="term" value="F:metal ion binding"/>
    <property type="evidence" value="ECO:0007669"/>
    <property type="project" value="UniProtKB-KW"/>
</dbReference>
<feature type="binding site" evidence="4">
    <location>
        <position position="141"/>
    </location>
    <ligand>
        <name>Zn(2+)</name>
        <dbReference type="ChEBI" id="CHEBI:29105"/>
        <label>2</label>
    </ligand>
</feature>
<evidence type="ECO:0000313" key="8">
    <source>
        <dbReference type="Proteomes" id="UP000193920"/>
    </source>
</evidence>
<keyword evidence="2 5" id="KW-0378">Hydrolase</keyword>
<protein>
    <recommendedName>
        <fullName evidence="5">Phosphodiesterase</fullName>
        <ecNumber evidence="5">3.1.4.-</ecNumber>
    </recommendedName>
</protein>
<feature type="binding site" evidence="4">
    <location>
        <position position="140"/>
    </location>
    <ligand>
        <name>Zn(2+)</name>
        <dbReference type="ChEBI" id="CHEBI:29105"/>
        <label>1</label>
    </ligand>
</feature>
<dbReference type="STRING" id="1754190.A0A1Y2EUH0"/>